<dbReference type="InterPro" id="IPR002661">
    <property type="entry name" value="Ribosome_recyc_fac"/>
</dbReference>
<comment type="caution">
    <text evidence="8">The sequence shown here is derived from an EMBL/GenBank/DDBJ whole genome shotgun (WGS) entry which is preliminary data.</text>
</comment>
<evidence type="ECO:0000256" key="1">
    <source>
        <dbReference type="ARBA" id="ARBA00004496"/>
    </source>
</evidence>
<feature type="region of interest" description="Disordered" evidence="6">
    <location>
        <begin position="142"/>
        <end position="165"/>
    </location>
</feature>
<accession>A0A853DH21</accession>
<gene>
    <name evidence="5" type="primary">frr</name>
    <name evidence="8" type="ORF">HNR15_001104</name>
</gene>
<dbReference type="PANTHER" id="PTHR20982">
    <property type="entry name" value="RIBOSOME RECYCLING FACTOR"/>
    <property type="match status" value="1"/>
</dbReference>
<protein>
    <recommendedName>
        <fullName evidence="5">Ribosome-recycling factor</fullName>
        <shortName evidence="5">RRF</shortName>
    </recommendedName>
    <alternativeName>
        <fullName evidence="5">Ribosome-releasing factor</fullName>
    </alternativeName>
</protein>
<dbReference type="EMBL" id="JACCFW010000001">
    <property type="protein sequence ID" value="NYJ74141.1"/>
    <property type="molecule type" value="Genomic_DNA"/>
</dbReference>
<evidence type="ECO:0000256" key="5">
    <source>
        <dbReference type="HAMAP-Rule" id="MF_00040"/>
    </source>
</evidence>
<proteinExistence type="inferred from homology"/>
<dbReference type="GO" id="GO:0043023">
    <property type="term" value="F:ribosomal large subunit binding"/>
    <property type="evidence" value="ECO:0007669"/>
    <property type="project" value="TreeGrafter"/>
</dbReference>
<dbReference type="PANTHER" id="PTHR20982:SF3">
    <property type="entry name" value="MITOCHONDRIAL RIBOSOME RECYCLING FACTOR PSEUDO 1"/>
    <property type="match status" value="1"/>
</dbReference>
<dbReference type="SUPFAM" id="SSF55194">
    <property type="entry name" value="Ribosome recycling factor, RRF"/>
    <property type="match status" value="1"/>
</dbReference>
<dbReference type="GO" id="GO:0005737">
    <property type="term" value="C:cytoplasm"/>
    <property type="evidence" value="ECO:0007669"/>
    <property type="project" value="UniProtKB-SubCell"/>
</dbReference>
<dbReference type="NCBIfam" id="TIGR00496">
    <property type="entry name" value="frr"/>
    <property type="match status" value="1"/>
</dbReference>
<dbReference type="Pfam" id="PF01765">
    <property type="entry name" value="RRF"/>
    <property type="match status" value="1"/>
</dbReference>
<dbReference type="InterPro" id="IPR023584">
    <property type="entry name" value="Ribosome_recyc_fac_dom"/>
</dbReference>
<keyword evidence="4 5" id="KW-0648">Protein biosynthesis</keyword>
<dbReference type="CDD" id="cd00520">
    <property type="entry name" value="RRF"/>
    <property type="match status" value="1"/>
</dbReference>
<comment type="function">
    <text evidence="5">Responsible for the release of ribosomes from messenger RNA at the termination of protein biosynthesis. May increase the efficiency of translation by recycling ribosomes from one round of translation to another.</text>
</comment>
<comment type="subcellular location">
    <subcellularLocation>
        <location evidence="1 5">Cytoplasm</location>
    </subcellularLocation>
</comment>
<sequence>MDGSIDESLFDAEEKMEKAVEVAKEDFSGIRTGRANAGMFNKLLVDYYGAPTPLQQLASFQTPEARTVLIQPFDKGSMAAIEKALRESDLGVNPGNDGNLIRIQLPQLTEERRRDYIKLARNKGEDAKVSIRNIRRRAKEEIDKHVKDGDVGEDEGSRAEKELESTTKKYVDVVDEMMKSKESELLSV</sequence>
<dbReference type="InterPro" id="IPR036191">
    <property type="entry name" value="RRF_sf"/>
</dbReference>
<dbReference type="HAMAP" id="MF_00040">
    <property type="entry name" value="RRF"/>
    <property type="match status" value="1"/>
</dbReference>
<dbReference type="GO" id="GO:0006415">
    <property type="term" value="P:translational termination"/>
    <property type="evidence" value="ECO:0007669"/>
    <property type="project" value="UniProtKB-UniRule"/>
</dbReference>
<keyword evidence="3 5" id="KW-0963">Cytoplasm</keyword>
<feature type="domain" description="Ribosome recycling factor" evidence="7">
    <location>
        <begin position="24"/>
        <end position="186"/>
    </location>
</feature>
<keyword evidence="9" id="KW-1185">Reference proteome</keyword>
<dbReference type="FunFam" id="3.30.1360.40:FF:000001">
    <property type="entry name" value="Ribosome-recycling factor"/>
    <property type="match status" value="1"/>
</dbReference>
<evidence type="ECO:0000256" key="3">
    <source>
        <dbReference type="ARBA" id="ARBA00022490"/>
    </source>
</evidence>
<dbReference type="AlphaFoldDB" id="A0A853DH21"/>
<organism evidence="8 9">
    <name type="scientific">Allobranchiibius huperziae</name>
    <dbReference type="NCBI Taxonomy" id="1874116"/>
    <lineage>
        <taxon>Bacteria</taxon>
        <taxon>Bacillati</taxon>
        <taxon>Actinomycetota</taxon>
        <taxon>Actinomycetes</taxon>
        <taxon>Micrococcales</taxon>
        <taxon>Dermacoccaceae</taxon>
        <taxon>Allobranchiibius</taxon>
    </lineage>
</organism>
<name>A0A853DH21_9MICO</name>
<dbReference type="Gene3D" id="1.10.132.20">
    <property type="entry name" value="Ribosome-recycling factor"/>
    <property type="match status" value="1"/>
</dbReference>
<evidence type="ECO:0000313" key="9">
    <source>
        <dbReference type="Proteomes" id="UP000571817"/>
    </source>
</evidence>
<evidence type="ECO:0000256" key="6">
    <source>
        <dbReference type="SAM" id="MobiDB-lite"/>
    </source>
</evidence>
<comment type="similarity">
    <text evidence="2 5">Belongs to the RRF family.</text>
</comment>
<dbReference type="Proteomes" id="UP000571817">
    <property type="component" value="Unassembled WGS sequence"/>
</dbReference>
<dbReference type="FunFam" id="1.10.132.20:FF:000001">
    <property type="entry name" value="Ribosome-recycling factor"/>
    <property type="match status" value="1"/>
</dbReference>
<evidence type="ECO:0000256" key="4">
    <source>
        <dbReference type="ARBA" id="ARBA00022917"/>
    </source>
</evidence>
<dbReference type="Gene3D" id="3.30.1360.40">
    <property type="match status" value="1"/>
</dbReference>
<evidence type="ECO:0000256" key="2">
    <source>
        <dbReference type="ARBA" id="ARBA00005912"/>
    </source>
</evidence>
<dbReference type="RefSeq" id="WP_179479812.1">
    <property type="nucleotide sequence ID" value="NZ_JACCFW010000001.1"/>
</dbReference>
<evidence type="ECO:0000259" key="7">
    <source>
        <dbReference type="Pfam" id="PF01765"/>
    </source>
</evidence>
<evidence type="ECO:0000313" key="8">
    <source>
        <dbReference type="EMBL" id="NYJ74141.1"/>
    </source>
</evidence>
<reference evidence="8 9" key="1">
    <citation type="submission" date="2020-07" db="EMBL/GenBank/DDBJ databases">
        <title>Sequencing the genomes of 1000 actinobacteria strains.</title>
        <authorList>
            <person name="Klenk H.-P."/>
        </authorList>
    </citation>
    <scope>NUCLEOTIDE SEQUENCE [LARGE SCALE GENOMIC DNA]</scope>
    <source>
        <strain evidence="8 9">DSM 29531</strain>
    </source>
</reference>